<keyword evidence="7" id="KW-1185">Reference proteome</keyword>
<feature type="disulfide bond" evidence="3">
    <location>
        <begin position="192"/>
        <end position="374"/>
    </location>
</feature>
<protein>
    <recommendedName>
        <fullName evidence="5">Olfactomedin-like domain-containing protein</fullName>
    </recommendedName>
</protein>
<dbReference type="GO" id="GO:0007165">
    <property type="term" value="P:signal transduction"/>
    <property type="evidence" value="ECO:0007669"/>
    <property type="project" value="TreeGrafter"/>
</dbReference>
<keyword evidence="3" id="KW-1015">Disulfide bond</keyword>
<sequence length="448" mass="51362">MRNASGSTLAYSLLVIGLGILGFIIHEQKDDLRVIHTIAAVTKELENNQNQLVKQYDQLIEVANKIALNVEEDHNIITDSHEYLHRKNVRIRGLPEIEGRSLIDMFRELASKKLGLVLEDFDIDLAQWAGPSLQDGTRPAVITFGQYAMKQKVLEKARLKLRDSPYVLFEDLFVGNGENLTELAHQRGVDACYKHISKISAPSLHKTSGMPFGAWFNDMGNSSDKTVFFMDHYFKERNVKIFDSTEDFTKDNFAGSFLIPLRWAGTGHVAYKGSLYFTKYNTTTMYRYDWMNRKVLTSRELLGAGFANQAAYQWRGSTDIDFAVDENGLWVIYATEANNWNIVLSKLNEETLEIKETFNTGWKKQWSANAFMLCGTLYVLKKYDDKQTFIHYSYDTKSGRASRPMIPFSNKFGWNAYLAYNPLEQRLYAWDNGNQVTYEVTLSDETSS</sequence>
<dbReference type="Gene3D" id="3.30.70.1820">
    <property type="entry name" value="L1 transposable element, RRM domain"/>
    <property type="match status" value="1"/>
</dbReference>
<proteinExistence type="predicted"/>
<feature type="transmembrane region" description="Helical" evidence="4">
    <location>
        <begin position="6"/>
        <end position="25"/>
    </location>
</feature>
<accession>E4Y0E0</accession>
<dbReference type="Pfam" id="PF02191">
    <property type="entry name" value="OLF"/>
    <property type="match status" value="1"/>
</dbReference>
<evidence type="ECO:0000256" key="1">
    <source>
        <dbReference type="ARBA" id="ARBA00004613"/>
    </source>
</evidence>
<dbReference type="OrthoDB" id="8626508at2759"/>
<evidence type="ECO:0000259" key="5">
    <source>
        <dbReference type="PROSITE" id="PS51132"/>
    </source>
</evidence>
<evidence type="ECO:0000256" key="2">
    <source>
        <dbReference type="ARBA" id="ARBA00022525"/>
    </source>
</evidence>
<organism evidence="6">
    <name type="scientific">Oikopleura dioica</name>
    <name type="common">Tunicate</name>
    <dbReference type="NCBI Taxonomy" id="34765"/>
    <lineage>
        <taxon>Eukaryota</taxon>
        <taxon>Metazoa</taxon>
        <taxon>Chordata</taxon>
        <taxon>Tunicata</taxon>
        <taxon>Appendicularia</taxon>
        <taxon>Copelata</taxon>
        <taxon>Oikopleuridae</taxon>
        <taxon>Oikopleura</taxon>
    </lineage>
</organism>
<evidence type="ECO:0000256" key="3">
    <source>
        <dbReference type="PROSITE-ProRule" id="PRU00446"/>
    </source>
</evidence>
<dbReference type="InParanoid" id="E4Y0E0"/>
<keyword evidence="2" id="KW-0964">Secreted</keyword>
<evidence type="ECO:0000256" key="4">
    <source>
        <dbReference type="SAM" id="Phobius"/>
    </source>
</evidence>
<dbReference type="InterPro" id="IPR003112">
    <property type="entry name" value="Olfac-like_dom"/>
</dbReference>
<evidence type="ECO:0000313" key="7">
    <source>
        <dbReference type="Proteomes" id="UP000001307"/>
    </source>
</evidence>
<dbReference type="PROSITE" id="PS51132">
    <property type="entry name" value="OLF"/>
    <property type="match status" value="1"/>
</dbReference>
<keyword evidence="4" id="KW-0812">Transmembrane</keyword>
<reference evidence="6" key="1">
    <citation type="journal article" date="2010" name="Science">
        <title>Plasticity of animal genome architecture unmasked by rapid evolution of a pelagic tunicate.</title>
        <authorList>
            <person name="Denoeud F."/>
            <person name="Henriet S."/>
            <person name="Mungpakdee S."/>
            <person name="Aury J.M."/>
            <person name="Da Silva C."/>
            <person name="Brinkmann H."/>
            <person name="Mikhaleva J."/>
            <person name="Olsen L.C."/>
            <person name="Jubin C."/>
            <person name="Canestro C."/>
            <person name="Bouquet J.M."/>
            <person name="Danks G."/>
            <person name="Poulain J."/>
            <person name="Campsteijn C."/>
            <person name="Adamski M."/>
            <person name="Cross I."/>
            <person name="Yadetie F."/>
            <person name="Muffato M."/>
            <person name="Louis A."/>
            <person name="Butcher S."/>
            <person name="Tsagkogeorga G."/>
            <person name="Konrad A."/>
            <person name="Singh S."/>
            <person name="Jensen M.F."/>
            <person name="Cong E.H."/>
            <person name="Eikeseth-Otteraa H."/>
            <person name="Noel B."/>
            <person name="Anthouard V."/>
            <person name="Porcel B.M."/>
            <person name="Kachouri-Lafond R."/>
            <person name="Nishino A."/>
            <person name="Ugolini M."/>
            <person name="Chourrout P."/>
            <person name="Nishida H."/>
            <person name="Aasland R."/>
            <person name="Huzurbazar S."/>
            <person name="Westhof E."/>
            <person name="Delsuc F."/>
            <person name="Lehrach H."/>
            <person name="Reinhardt R."/>
            <person name="Weissenbach J."/>
            <person name="Roy S.W."/>
            <person name="Artiguenave F."/>
            <person name="Postlethwait J.H."/>
            <person name="Manak J.R."/>
            <person name="Thompson E.M."/>
            <person name="Jaillon O."/>
            <person name="Du Pasquier L."/>
            <person name="Boudinot P."/>
            <person name="Liberles D.A."/>
            <person name="Volff J.N."/>
            <person name="Philippe H."/>
            <person name="Lenhard B."/>
            <person name="Roest Crollius H."/>
            <person name="Wincker P."/>
            <person name="Chourrout D."/>
        </authorList>
    </citation>
    <scope>NUCLEOTIDE SEQUENCE [LARGE SCALE GENOMIC DNA]</scope>
</reference>
<evidence type="ECO:0000313" key="6">
    <source>
        <dbReference type="EMBL" id="CBY15348.1"/>
    </source>
</evidence>
<dbReference type="PANTHER" id="PTHR23192">
    <property type="entry name" value="OLFACTOMEDIN-RELATED"/>
    <property type="match status" value="1"/>
</dbReference>
<dbReference type="InterPro" id="IPR050605">
    <property type="entry name" value="Olfactomedin-like_domain"/>
</dbReference>
<feature type="domain" description="Olfactomedin-like" evidence="5">
    <location>
        <begin position="191"/>
        <end position="444"/>
    </location>
</feature>
<name>E4Y0E0_OIKDI</name>
<keyword evidence="4" id="KW-1133">Transmembrane helix</keyword>
<dbReference type="GO" id="GO:0005615">
    <property type="term" value="C:extracellular space"/>
    <property type="evidence" value="ECO:0007669"/>
    <property type="project" value="TreeGrafter"/>
</dbReference>
<dbReference type="PANTHER" id="PTHR23192:SF87">
    <property type="entry name" value="AMASSIN-3"/>
    <property type="match status" value="1"/>
</dbReference>
<dbReference type="Proteomes" id="UP000001307">
    <property type="component" value="Unassembled WGS sequence"/>
</dbReference>
<gene>
    <name evidence="6" type="ORF">GSOID_T00012257001</name>
</gene>
<comment type="subcellular location">
    <subcellularLocation>
        <location evidence="1">Secreted</location>
    </subcellularLocation>
</comment>
<dbReference type="AlphaFoldDB" id="E4Y0E0"/>
<dbReference type="EMBL" id="FN653488">
    <property type="protein sequence ID" value="CBY15348.1"/>
    <property type="molecule type" value="Genomic_DNA"/>
</dbReference>
<dbReference type="SUPFAM" id="SSF75011">
    <property type="entry name" value="3-carboxy-cis,cis-mucoante lactonizing enzyme"/>
    <property type="match status" value="1"/>
</dbReference>
<dbReference type="SMART" id="SM00284">
    <property type="entry name" value="OLF"/>
    <property type="match status" value="1"/>
</dbReference>
<keyword evidence="4" id="KW-0472">Membrane</keyword>